<accession>A0A369C8F4</accession>
<dbReference type="Proteomes" id="UP000252707">
    <property type="component" value="Unassembled WGS sequence"/>
</dbReference>
<comment type="caution">
    <text evidence="1">The sequence shown here is derived from an EMBL/GenBank/DDBJ whole genome shotgun (WGS) entry which is preliminary data.</text>
</comment>
<dbReference type="InterPro" id="IPR019291">
    <property type="entry name" value="Host_attachment_protein"/>
</dbReference>
<dbReference type="Pfam" id="PF10116">
    <property type="entry name" value="Host_attach"/>
    <property type="match status" value="1"/>
</dbReference>
<dbReference type="EMBL" id="QPJY01000005">
    <property type="protein sequence ID" value="RCX30302.1"/>
    <property type="molecule type" value="Genomic_DNA"/>
</dbReference>
<protein>
    <submittedName>
        <fullName evidence="1">Protein required for attachment to host cells</fullName>
    </submittedName>
</protein>
<sequence length="163" mass="18161">MSDYCVVLADAARARIFTLEPAALPEMESGPNLTEYHDLVNPEMEQADKDLWSEMKSGRNRASSGAAHGYDDHREKHADEFVARFARQVADDVVRVVNSRKAKHLVVLAEKRMLGFLRNTMGSGLNGVQVHEVAKNLSKLTTAELHNRLAQDGLLPKRQRPTG</sequence>
<reference evidence="1 2" key="1">
    <citation type="submission" date="2018-07" db="EMBL/GenBank/DDBJ databases">
        <title>Genomic Encyclopedia of Type Strains, Phase IV (KMG-IV): sequencing the most valuable type-strain genomes for metagenomic binning, comparative biology and taxonomic classification.</title>
        <authorList>
            <person name="Goeker M."/>
        </authorList>
    </citation>
    <scope>NUCLEOTIDE SEQUENCE [LARGE SCALE GENOMIC DNA]</scope>
    <source>
        <strain evidence="1 2">DSM 26407</strain>
    </source>
</reference>
<proteinExistence type="predicted"/>
<dbReference type="RefSeq" id="WP_114279904.1">
    <property type="nucleotide sequence ID" value="NZ_QPJY01000005.1"/>
</dbReference>
<keyword evidence="2" id="KW-1185">Reference proteome</keyword>
<name>A0A369C8F4_9GAMM</name>
<evidence type="ECO:0000313" key="1">
    <source>
        <dbReference type="EMBL" id="RCX30302.1"/>
    </source>
</evidence>
<dbReference type="AlphaFoldDB" id="A0A369C8F4"/>
<gene>
    <name evidence="1" type="ORF">DFQ59_105135</name>
</gene>
<evidence type="ECO:0000313" key="2">
    <source>
        <dbReference type="Proteomes" id="UP000252707"/>
    </source>
</evidence>
<organism evidence="1 2">
    <name type="scientific">Thioalbus denitrificans</name>
    <dbReference type="NCBI Taxonomy" id="547122"/>
    <lineage>
        <taxon>Bacteria</taxon>
        <taxon>Pseudomonadati</taxon>
        <taxon>Pseudomonadota</taxon>
        <taxon>Gammaproteobacteria</taxon>
        <taxon>Chromatiales</taxon>
        <taxon>Ectothiorhodospiraceae</taxon>
        <taxon>Thioalbus</taxon>
    </lineage>
</organism>
<dbReference type="OrthoDB" id="329419at2"/>